<keyword evidence="3" id="KW-0804">Transcription</keyword>
<dbReference type="Pfam" id="PF12833">
    <property type="entry name" value="HTH_18"/>
    <property type="match status" value="1"/>
</dbReference>
<evidence type="ECO:0000256" key="2">
    <source>
        <dbReference type="ARBA" id="ARBA00023125"/>
    </source>
</evidence>
<keyword evidence="1" id="KW-0805">Transcription regulation</keyword>
<proteinExistence type="predicted"/>
<protein>
    <submittedName>
        <fullName evidence="5">AraC family transcriptional regulator</fullName>
    </submittedName>
</protein>
<dbReference type="InterPro" id="IPR009057">
    <property type="entry name" value="Homeodomain-like_sf"/>
</dbReference>
<accession>A0ABU5XWL5</accession>
<dbReference type="PANTHER" id="PTHR47894">
    <property type="entry name" value="HTH-TYPE TRANSCRIPTIONAL REGULATOR GADX"/>
    <property type="match status" value="1"/>
</dbReference>
<keyword evidence="2" id="KW-0238">DNA-binding</keyword>
<dbReference type="Proteomes" id="UP001298593">
    <property type="component" value="Unassembled WGS sequence"/>
</dbReference>
<name>A0ABU5XWL5_9MYCO</name>
<organism evidence="5 6">
    <name type="scientific">[Mycobacterium] nativiensis</name>
    <dbReference type="NCBI Taxonomy" id="2855503"/>
    <lineage>
        <taxon>Bacteria</taxon>
        <taxon>Bacillati</taxon>
        <taxon>Actinomycetota</taxon>
        <taxon>Actinomycetes</taxon>
        <taxon>Mycobacteriales</taxon>
        <taxon>Mycobacteriaceae</taxon>
        <taxon>Mycolicibacter</taxon>
    </lineage>
</organism>
<dbReference type="InterPro" id="IPR018060">
    <property type="entry name" value="HTH_AraC"/>
</dbReference>
<evidence type="ECO:0000256" key="3">
    <source>
        <dbReference type="ARBA" id="ARBA00023163"/>
    </source>
</evidence>
<dbReference type="PROSITE" id="PS00041">
    <property type="entry name" value="HTH_ARAC_FAMILY_1"/>
    <property type="match status" value="1"/>
</dbReference>
<dbReference type="Pfam" id="PF12625">
    <property type="entry name" value="Arabinose_bd"/>
    <property type="match status" value="1"/>
</dbReference>
<dbReference type="InterPro" id="IPR018062">
    <property type="entry name" value="HTH_AraC-typ_CS"/>
</dbReference>
<dbReference type="SUPFAM" id="SSF46689">
    <property type="entry name" value="Homeodomain-like"/>
    <property type="match status" value="1"/>
</dbReference>
<feature type="domain" description="HTH araC/xylS-type" evidence="4">
    <location>
        <begin position="236"/>
        <end position="333"/>
    </location>
</feature>
<gene>
    <name evidence="5" type="ORF">KV113_09875</name>
</gene>
<evidence type="ECO:0000313" key="6">
    <source>
        <dbReference type="Proteomes" id="UP001298593"/>
    </source>
</evidence>
<keyword evidence="6" id="KW-1185">Reference proteome</keyword>
<dbReference type="SMART" id="SM00342">
    <property type="entry name" value="HTH_ARAC"/>
    <property type="match status" value="1"/>
</dbReference>
<dbReference type="RefSeq" id="WP_329780019.1">
    <property type="nucleotide sequence ID" value="NZ_JAYJJU010000007.1"/>
</dbReference>
<dbReference type="PROSITE" id="PS01124">
    <property type="entry name" value="HTH_ARAC_FAMILY_2"/>
    <property type="match status" value="1"/>
</dbReference>
<dbReference type="Gene3D" id="1.10.10.60">
    <property type="entry name" value="Homeodomain-like"/>
    <property type="match status" value="1"/>
</dbReference>
<evidence type="ECO:0000259" key="4">
    <source>
        <dbReference type="PROSITE" id="PS01124"/>
    </source>
</evidence>
<sequence>MKTGIKSQRRASVNLVLRFAADHGIDPERALRQAGLDSRTALNKGTSLADETTLTRVVAESIGDTPGLGLDLGARYHLTAYGIYGFALLASPTFGEAMGLAGRFFGLNFAYTALRGTTAGRDYRMLVDDSGLAPDMRRFLCERDIAAALVSVRDLLGATDELHQVRLRQPEPPDPRRFTEFFSAPTIFGADHNELVFDATIVDRPLPQANPDTAAACVEECRAELERRNASLGVAGDVRARLLRDPTRFKGMGAVAADLGMSVRSLRRYLAEEGTTFRVLLEEARLVMAKELLGVVGLDVQQTASRLGYAEVASFSHAFQRWTGTTPAEFRRDVSGR</sequence>
<reference evidence="5 6" key="1">
    <citation type="submission" date="2023-12" db="EMBL/GenBank/DDBJ databases">
        <title>Description of new species of Mycobacterium terrae complex isolated from sewage at the Sao Paulo Zoological Park Foundation in Brazil.</title>
        <authorList>
            <person name="Romagnoli C.L."/>
            <person name="Conceicao E.C."/>
            <person name="Machado E."/>
            <person name="Barreto L.B.P.F."/>
            <person name="Sharma A."/>
            <person name="Silva N.M."/>
            <person name="Marques L.E."/>
            <person name="Juliana M.A."/>
            <person name="Lourenco M.C.S."/>
            <person name="Digiampietri L.A."/>
            <person name="Suffys P.N."/>
            <person name="Viana-Niero C."/>
        </authorList>
    </citation>
    <scope>NUCLEOTIDE SEQUENCE [LARGE SCALE GENOMIC DNA]</scope>
    <source>
        <strain evidence="5 6">MYC340</strain>
    </source>
</reference>
<evidence type="ECO:0000256" key="1">
    <source>
        <dbReference type="ARBA" id="ARBA00023015"/>
    </source>
</evidence>
<evidence type="ECO:0000313" key="5">
    <source>
        <dbReference type="EMBL" id="MEB3031866.1"/>
    </source>
</evidence>
<dbReference type="PANTHER" id="PTHR47894:SF1">
    <property type="entry name" value="HTH-TYPE TRANSCRIPTIONAL REGULATOR VQSM"/>
    <property type="match status" value="1"/>
</dbReference>
<comment type="caution">
    <text evidence="5">The sequence shown here is derived from an EMBL/GenBank/DDBJ whole genome shotgun (WGS) entry which is preliminary data.</text>
</comment>
<dbReference type="InterPro" id="IPR032687">
    <property type="entry name" value="AraC-type_N"/>
</dbReference>
<dbReference type="EMBL" id="JAYJJU010000007">
    <property type="protein sequence ID" value="MEB3031866.1"/>
    <property type="molecule type" value="Genomic_DNA"/>
</dbReference>